<dbReference type="AlphaFoldDB" id="A0A7S4VLS1"/>
<protein>
    <recommendedName>
        <fullName evidence="2">SnoaL-like domain-containing protein</fullName>
    </recommendedName>
</protein>
<evidence type="ECO:0008006" key="2">
    <source>
        <dbReference type="Google" id="ProtNLM"/>
    </source>
</evidence>
<dbReference type="Pfam" id="PF07366">
    <property type="entry name" value="SnoaL"/>
    <property type="match status" value="1"/>
</dbReference>
<evidence type="ECO:0000313" key="1">
    <source>
        <dbReference type="EMBL" id="CAE4591167.1"/>
    </source>
</evidence>
<organism evidence="1">
    <name type="scientific">Ditylum brightwellii</name>
    <dbReference type="NCBI Taxonomy" id="49249"/>
    <lineage>
        <taxon>Eukaryota</taxon>
        <taxon>Sar</taxon>
        <taxon>Stramenopiles</taxon>
        <taxon>Ochrophyta</taxon>
        <taxon>Bacillariophyta</taxon>
        <taxon>Mediophyceae</taxon>
        <taxon>Lithodesmiophycidae</taxon>
        <taxon>Lithodesmiales</taxon>
        <taxon>Lithodesmiaceae</taxon>
        <taxon>Ditylum</taxon>
    </lineage>
</organism>
<sequence>MLEIYNNFKKEYPKTMMTEYKKILSSDFVYDEVGTGMMYNSQEGFFDSLKGWKNAFPNDKITIRRTIRNGNIVFHEITCTGKHDGLFNMPGYDTTASGKDVKVREVMILDFDKAGKVKKCTLYFDTFGMMKAIGAVPAARME</sequence>
<dbReference type="InterPro" id="IPR009959">
    <property type="entry name" value="Cyclase_SnoaL-like"/>
</dbReference>
<dbReference type="Gene3D" id="3.10.450.50">
    <property type="match status" value="1"/>
</dbReference>
<dbReference type="SUPFAM" id="SSF54427">
    <property type="entry name" value="NTF2-like"/>
    <property type="match status" value="1"/>
</dbReference>
<dbReference type="InterPro" id="IPR032710">
    <property type="entry name" value="NTF2-like_dom_sf"/>
</dbReference>
<gene>
    <name evidence="1" type="ORF">DBRI00130_LOCUS6535</name>
</gene>
<proteinExistence type="predicted"/>
<name>A0A7S4VLS1_9STRA</name>
<dbReference type="EMBL" id="HBNS01008068">
    <property type="protein sequence ID" value="CAE4591167.1"/>
    <property type="molecule type" value="Transcribed_RNA"/>
</dbReference>
<accession>A0A7S4VLS1</accession>
<reference evidence="1" key="1">
    <citation type="submission" date="2021-01" db="EMBL/GenBank/DDBJ databases">
        <authorList>
            <person name="Corre E."/>
            <person name="Pelletier E."/>
            <person name="Niang G."/>
            <person name="Scheremetjew M."/>
            <person name="Finn R."/>
            <person name="Kale V."/>
            <person name="Holt S."/>
            <person name="Cochrane G."/>
            <person name="Meng A."/>
            <person name="Brown T."/>
            <person name="Cohen L."/>
        </authorList>
    </citation>
    <scope>NUCLEOTIDE SEQUENCE</scope>
    <source>
        <strain evidence="1">GSO104</strain>
    </source>
</reference>
<dbReference type="GO" id="GO:0030638">
    <property type="term" value="P:polyketide metabolic process"/>
    <property type="evidence" value="ECO:0007669"/>
    <property type="project" value="InterPro"/>
</dbReference>